<dbReference type="InterPro" id="IPR024524">
    <property type="entry name" value="DUF3800"/>
</dbReference>
<name>A0A3B6VB16_BRAHW</name>
<feature type="coiled-coil region" evidence="1">
    <location>
        <begin position="120"/>
        <end position="147"/>
    </location>
</feature>
<dbReference type="RefSeq" id="WP_012671310.1">
    <property type="nucleotide sequence ID" value="NC_012225.1"/>
</dbReference>
<gene>
    <name evidence="2" type="ordered locus">BHWA1_01806</name>
</gene>
<evidence type="ECO:0000256" key="1">
    <source>
        <dbReference type="SAM" id="Coils"/>
    </source>
</evidence>
<sequence length="372" mass="44596">MSYTIYLDESCQTGADLLNKEQTHLVYSGILIDDNDYKNIIDYINNNTKIKRGIEKKDNYFFEKEDGINLFNEISKYKNSKLYATIVNKKYIVSNYVISTFFNFTEFFNFINFMKLFNFRNFINMNIEDLEIKLKKLQDDMSNTLHNHLSANINDNSIIENFYEQIRNNNLSLDMLEDIKLILLKIFSNKDMHSYINNINTQDILNKSLNMKNNNILNPNNFMHDILLDFLIKVNKYNSNINIVHDQRSDIKKVFDNLKNNYYQYIKNINPNFIVADSKFEILIQFADLSCRFIRKQFDNNIIKDEIKKLICKHFFQNDSFIQLRFFTLYEEENNFYKKLGKNINLNIDSSFNNFELYLFLVQIKYIGMNLF</sequence>
<dbReference type="Proteomes" id="UP000001803">
    <property type="component" value="Chromosome"/>
</dbReference>
<keyword evidence="3" id="KW-1185">Reference proteome</keyword>
<dbReference type="EMBL" id="CP001357">
    <property type="protein sequence ID" value="ACN84270.1"/>
    <property type="molecule type" value="Genomic_DNA"/>
</dbReference>
<evidence type="ECO:0000313" key="2">
    <source>
        <dbReference type="EMBL" id="ACN84270.1"/>
    </source>
</evidence>
<protein>
    <recommendedName>
        <fullName evidence="4">DUF3800 domain-containing protein</fullName>
    </recommendedName>
</protein>
<evidence type="ECO:0000313" key="3">
    <source>
        <dbReference type="Proteomes" id="UP000001803"/>
    </source>
</evidence>
<organism evidence="2 3">
    <name type="scientific">Brachyspira hyodysenteriae (strain ATCC 49526 / WA1)</name>
    <dbReference type="NCBI Taxonomy" id="565034"/>
    <lineage>
        <taxon>Bacteria</taxon>
        <taxon>Pseudomonadati</taxon>
        <taxon>Spirochaetota</taxon>
        <taxon>Spirochaetia</taxon>
        <taxon>Brachyspirales</taxon>
        <taxon>Brachyspiraceae</taxon>
        <taxon>Brachyspira</taxon>
    </lineage>
</organism>
<dbReference type="KEGG" id="bhy:BHWA1_01806"/>
<proteinExistence type="predicted"/>
<reference evidence="2 3" key="1">
    <citation type="journal article" date="2009" name="PLoS ONE">
        <title>Genome sequence of the pathogenic intestinal spirochete Brachyspira hyodysenteriae reveals adaptations to its lifestyle in the porcine large intestine.</title>
        <authorList>
            <person name="Bellgard M.I."/>
            <person name="Wanchanthuek P."/>
            <person name="La T."/>
            <person name="Ryan K."/>
            <person name="Moolhuijzen P."/>
            <person name="Albertyn Z."/>
            <person name="Shaban B."/>
            <person name="Motro Y."/>
            <person name="Dunn D.S."/>
            <person name="Schibeci D."/>
            <person name="Hunter A."/>
            <person name="Barrero R."/>
            <person name="Phillips N.D."/>
            <person name="Hampson D.J."/>
        </authorList>
    </citation>
    <scope>NUCLEOTIDE SEQUENCE [LARGE SCALE GENOMIC DNA]</scope>
    <source>
        <strain evidence="3">ATCC 49526 / WA1</strain>
    </source>
</reference>
<dbReference type="AlphaFoldDB" id="A0A3B6VB16"/>
<accession>A0A3B6VB16</accession>
<keyword evidence="1" id="KW-0175">Coiled coil</keyword>
<dbReference type="Pfam" id="PF12686">
    <property type="entry name" value="DUF3800"/>
    <property type="match status" value="1"/>
</dbReference>
<evidence type="ECO:0008006" key="4">
    <source>
        <dbReference type="Google" id="ProtNLM"/>
    </source>
</evidence>
<dbReference type="STRING" id="565034.BHWA1_01806"/>